<dbReference type="PANTHER" id="PTHR43701">
    <property type="entry name" value="MEMBRANE TRANSPORTER PROTEIN MJ0441-RELATED"/>
    <property type="match status" value="1"/>
</dbReference>
<accession>F6B931</accession>
<gene>
    <name evidence="7" type="ordered locus">Desca_0802</name>
</gene>
<proteinExistence type="inferred from homology"/>
<keyword evidence="6" id="KW-1003">Cell membrane</keyword>
<feature type="transmembrane region" description="Helical" evidence="6">
    <location>
        <begin position="32"/>
        <end position="57"/>
    </location>
</feature>
<evidence type="ECO:0000256" key="2">
    <source>
        <dbReference type="ARBA" id="ARBA00009142"/>
    </source>
</evidence>
<keyword evidence="5 6" id="KW-0472">Membrane</keyword>
<comment type="subcellular location">
    <subcellularLocation>
        <location evidence="6">Cell membrane</location>
        <topology evidence="6">Multi-pass membrane protein</topology>
    </subcellularLocation>
    <subcellularLocation>
        <location evidence="1">Membrane</location>
        <topology evidence="1">Multi-pass membrane protein</topology>
    </subcellularLocation>
</comment>
<dbReference type="HOGENOM" id="CLU_932934_0_0_9"/>
<organism evidence="7 8">
    <name type="scientific">Desulfotomaculum nigrificans (strain DSM 14880 / VKM B-2319 / CO-1-SRB)</name>
    <name type="common">Desulfotomaculum carboxydivorans</name>
    <dbReference type="NCBI Taxonomy" id="868595"/>
    <lineage>
        <taxon>Bacteria</taxon>
        <taxon>Bacillati</taxon>
        <taxon>Bacillota</taxon>
        <taxon>Clostridia</taxon>
        <taxon>Eubacteriales</taxon>
        <taxon>Desulfotomaculaceae</taxon>
        <taxon>Desulfotomaculum</taxon>
    </lineage>
</organism>
<dbReference type="Proteomes" id="UP000009226">
    <property type="component" value="Chromosome"/>
</dbReference>
<sequence precursor="true">MTGVMMFVSLGVLVGILLSVLGRPGALLITPLLMVVAGLPAEMAIPISLAHFAALMVPGTAGQWQSGNIDLKMLILLLVGVGPGVMLAGKISYSFPHWLAPVILFPYVILLLGAVIYKIRRFPVLPGPGNAYRLRVVKIIGTLPLKLHFATIGMAISAAVPVVLGIIFGFTGQIFGPLAALIISPVLVVCLDIPVMVATGTAGVASVMGSLIIALMSGFAAIPLNLQILLWLFLGSSVTFLVISALLQINRLYPLPVAAMMVLVTSVTLWALLTGQPNLNLLIHRLPIHVGFFGGVWS</sequence>
<keyword evidence="4 6" id="KW-1133">Transmembrane helix</keyword>
<feature type="transmembrane region" description="Helical" evidence="6">
    <location>
        <begin position="174"/>
        <end position="195"/>
    </location>
</feature>
<dbReference type="KEGG" id="dca:Desca_0802"/>
<evidence type="ECO:0000256" key="3">
    <source>
        <dbReference type="ARBA" id="ARBA00022692"/>
    </source>
</evidence>
<feature type="transmembrane region" description="Helical" evidence="6">
    <location>
        <begin position="95"/>
        <end position="117"/>
    </location>
</feature>
<comment type="similarity">
    <text evidence="2 6">Belongs to the 4-toluene sulfonate uptake permease (TSUP) (TC 2.A.102) family.</text>
</comment>
<evidence type="ECO:0000256" key="4">
    <source>
        <dbReference type="ARBA" id="ARBA00022989"/>
    </source>
</evidence>
<reference evidence="7 8" key="1">
    <citation type="submission" date="2011-05" db="EMBL/GenBank/DDBJ databases">
        <title>Complete sequence of Desulfotomaculum carboxydivorans CO-1-SRB.</title>
        <authorList>
            <consortium name="US DOE Joint Genome Institute"/>
            <person name="Lucas S."/>
            <person name="Han J."/>
            <person name="Lapidus A."/>
            <person name="Cheng J.-F."/>
            <person name="Goodwin L."/>
            <person name="Pitluck S."/>
            <person name="Peters L."/>
            <person name="Mikhailova N."/>
            <person name="Lu M."/>
            <person name="Han C."/>
            <person name="Tapia R."/>
            <person name="Land M."/>
            <person name="Hauser L."/>
            <person name="Kyrpides N."/>
            <person name="Ivanova N."/>
            <person name="Pagani I."/>
            <person name="Stams A."/>
            <person name="Plugge C."/>
            <person name="Muyzer G."/>
            <person name="Kuever J."/>
            <person name="Parshina S."/>
            <person name="Ivanova A."/>
            <person name="Nazina T."/>
            <person name="Woyke T."/>
        </authorList>
    </citation>
    <scope>NUCLEOTIDE SEQUENCE [LARGE SCALE GENOMIC DNA]</scope>
    <source>
        <strain evidence="8">DSM 14880 / VKM B-2319 / CO-1-SRB</strain>
    </source>
</reference>
<feature type="transmembrane region" description="Helical" evidence="6">
    <location>
        <begin position="202"/>
        <end position="222"/>
    </location>
</feature>
<dbReference type="InterPro" id="IPR051598">
    <property type="entry name" value="TSUP/Inactive_protease-like"/>
</dbReference>
<evidence type="ECO:0000313" key="8">
    <source>
        <dbReference type="Proteomes" id="UP000009226"/>
    </source>
</evidence>
<dbReference type="Pfam" id="PF01925">
    <property type="entry name" value="TauE"/>
    <property type="match status" value="1"/>
</dbReference>
<feature type="transmembrane region" description="Helical" evidence="6">
    <location>
        <begin position="147"/>
        <end position="168"/>
    </location>
</feature>
<dbReference type="AlphaFoldDB" id="F6B931"/>
<dbReference type="PANTHER" id="PTHR43701:SF2">
    <property type="entry name" value="MEMBRANE TRANSPORTER PROTEIN YJNA-RELATED"/>
    <property type="match status" value="1"/>
</dbReference>
<dbReference type="STRING" id="868595.Desca_0802"/>
<dbReference type="InterPro" id="IPR002781">
    <property type="entry name" value="TM_pro_TauE-like"/>
</dbReference>
<feature type="transmembrane region" description="Helical" evidence="6">
    <location>
        <begin position="69"/>
        <end position="89"/>
    </location>
</feature>
<keyword evidence="3 6" id="KW-0812">Transmembrane</keyword>
<feature type="transmembrane region" description="Helical" evidence="6">
    <location>
        <begin position="228"/>
        <end position="247"/>
    </location>
</feature>
<protein>
    <recommendedName>
        <fullName evidence="6">Probable membrane transporter protein</fullName>
    </recommendedName>
</protein>
<dbReference type="RefSeq" id="WP_013809857.1">
    <property type="nucleotide sequence ID" value="NC_015565.1"/>
</dbReference>
<dbReference type="EMBL" id="CP002736">
    <property type="protein sequence ID" value="AEF93682.1"/>
    <property type="molecule type" value="Genomic_DNA"/>
</dbReference>
<dbReference type="eggNOG" id="COG0730">
    <property type="taxonomic scope" value="Bacteria"/>
</dbReference>
<name>F6B931_DESCC</name>
<evidence type="ECO:0000256" key="6">
    <source>
        <dbReference type="RuleBase" id="RU363041"/>
    </source>
</evidence>
<evidence type="ECO:0000313" key="7">
    <source>
        <dbReference type="EMBL" id="AEF93682.1"/>
    </source>
</evidence>
<evidence type="ECO:0000256" key="5">
    <source>
        <dbReference type="ARBA" id="ARBA00023136"/>
    </source>
</evidence>
<keyword evidence="8" id="KW-1185">Reference proteome</keyword>
<evidence type="ECO:0000256" key="1">
    <source>
        <dbReference type="ARBA" id="ARBA00004141"/>
    </source>
</evidence>
<feature type="transmembrane region" description="Helical" evidence="6">
    <location>
        <begin position="252"/>
        <end position="273"/>
    </location>
</feature>
<dbReference type="GO" id="GO:0005886">
    <property type="term" value="C:plasma membrane"/>
    <property type="evidence" value="ECO:0007669"/>
    <property type="project" value="UniProtKB-SubCell"/>
</dbReference>